<evidence type="ECO:0000256" key="2">
    <source>
        <dbReference type="SAM" id="Phobius"/>
    </source>
</evidence>
<keyword evidence="2" id="KW-0812">Transmembrane</keyword>
<evidence type="ECO:0000256" key="1">
    <source>
        <dbReference type="SAM" id="MobiDB-lite"/>
    </source>
</evidence>
<gene>
    <name evidence="3" type="ORF">WMG39_21720</name>
</gene>
<accession>A0ABU8YSU5</accession>
<comment type="caution">
    <text evidence="3">The sequence shown here is derived from an EMBL/GenBank/DDBJ whole genome shotgun (WGS) entry which is preliminary data.</text>
</comment>
<dbReference type="InterPro" id="IPR011009">
    <property type="entry name" value="Kinase-like_dom_sf"/>
</dbReference>
<feature type="transmembrane region" description="Helical" evidence="2">
    <location>
        <begin position="203"/>
        <end position="225"/>
    </location>
</feature>
<reference evidence="3 4" key="1">
    <citation type="journal article" date="2020" name="Harmful Algae">
        <title>Molecular and morphological characterization of a novel dihydroanatoxin-a producing Microcoleus species (cyanobacteria) from the Russian River, California, USA.</title>
        <authorList>
            <person name="Conklin K.Y."/>
            <person name="Stancheva R."/>
            <person name="Otten T.G."/>
            <person name="Fadness R."/>
            <person name="Boyer G.L."/>
            <person name="Read B."/>
            <person name="Zhang X."/>
            <person name="Sheath R.G."/>
        </authorList>
    </citation>
    <scope>NUCLEOTIDE SEQUENCE [LARGE SCALE GENOMIC DNA]</scope>
    <source>
        <strain evidence="3 4">PTRS2</strain>
    </source>
</reference>
<keyword evidence="4" id="KW-1185">Reference proteome</keyword>
<dbReference type="Gene3D" id="2.60.120.380">
    <property type="match status" value="1"/>
</dbReference>
<keyword evidence="2" id="KW-1133">Transmembrane helix</keyword>
<evidence type="ECO:0000313" key="4">
    <source>
        <dbReference type="Proteomes" id="UP001384579"/>
    </source>
</evidence>
<dbReference type="SUPFAM" id="SSF56112">
    <property type="entry name" value="Protein kinase-like (PK-like)"/>
    <property type="match status" value="1"/>
</dbReference>
<feature type="compositionally biased region" description="Low complexity" evidence="1">
    <location>
        <begin position="242"/>
        <end position="255"/>
    </location>
</feature>
<sequence length="388" mass="41588">MKAMQNCDRGKSYRTLLLERQGKNFSEFEVTEILREVLPQLAEIHLRGQAHGAVFLDNLVYDLADNRALLVGAIAPEKQQLAQASISKDIYALGVAALALLTAKPLNLLRHPDGSWNWEEHCTVSDQLAAVINRTIADPSPNSFASANEVLSALNFSPAQYGYADTAQVLPAIDQNSAGFYVPATALSFDSNESQKPQPKLLVWQWIALGLGVTLLAALAGFGIVKKLNDRSEVSTTSEVTPQSQSSPFESSPESRSPPPPTSSPTSVDTERVSFASGSTGSTIRGNISPAQIRRYLVNSGEGQQFSVRILQGNVNVAVIDPSGRTLGTATSSSTFWQGRLPRTGDYAVEITSENNSTYAVSVEVLAAAAPPKKSDSVAAFRPINSLL</sequence>
<feature type="region of interest" description="Disordered" evidence="1">
    <location>
        <begin position="233"/>
        <end position="283"/>
    </location>
</feature>
<evidence type="ECO:0008006" key="5">
    <source>
        <dbReference type="Google" id="ProtNLM"/>
    </source>
</evidence>
<dbReference type="RefSeq" id="WP_340541815.1">
    <property type="nucleotide sequence ID" value="NZ_JBBLXS010000361.1"/>
</dbReference>
<protein>
    <recommendedName>
        <fullName evidence="5">Serine/threonine protein kinase</fullName>
    </recommendedName>
</protein>
<dbReference type="EMBL" id="JBBLXS010000361">
    <property type="protein sequence ID" value="MEK0187451.1"/>
    <property type="molecule type" value="Genomic_DNA"/>
</dbReference>
<organism evidence="3 4">
    <name type="scientific">Microcoleus anatoxicus PTRS2</name>
    <dbReference type="NCBI Taxonomy" id="2705321"/>
    <lineage>
        <taxon>Bacteria</taxon>
        <taxon>Bacillati</taxon>
        <taxon>Cyanobacteriota</taxon>
        <taxon>Cyanophyceae</taxon>
        <taxon>Oscillatoriophycideae</taxon>
        <taxon>Oscillatoriales</taxon>
        <taxon>Microcoleaceae</taxon>
        <taxon>Microcoleus</taxon>
        <taxon>Microcoleus anatoxicus</taxon>
    </lineage>
</organism>
<name>A0ABU8YSU5_9CYAN</name>
<dbReference type="Proteomes" id="UP001384579">
    <property type="component" value="Unassembled WGS sequence"/>
</dbReference>
<evidence type="ECO:0000313" key="3">
    <source>
        <dbReference type="EMBL" id="MEK0187451.1"/>
    </source>
</evidence>
<keyword evidence="2" id="KW-0472">Membrane</keyword>
<proteinExistence type="predicted"/>
<dbReference type="Gene3D" id="1.10.510.10">
    <property type="entry name" value="Transferase(Phosphotransferase) domain 1"/>
    <property type="match status" value="1"/>
</dbReference>